<dbReference type="PANTHER" id="PTHR36558:SF1">
    <property type="entry name" value="RESTRICTION ENDONUCLEASE DOMAIN-CONTAINING PROTEIN-RELATED"/>
    <property type="match status" value="1"/>
</dbReference>
<sequence length="202" mass="22085">MGNPQPAHMDADAFLAWEAEQPEKHEFVAGEVFAMGGASDRHVTISLNVASALREHLRGGPCRTFIADMRLRVEAADAFFYPDVMVTCDPQDRGREQYKQAPLLVVEVLSPSTEAFDRGAKFAAYRSLASLQEYLMIDPASGAVELYRRDPEGHWVLYTHEACDATGRDATGDAVELRSVGLTLEGGRIFEDAPPESPAGEA</sequence>
<protein>
    <recommendedName>
        <fullName evidence="1">Putative restriction endonuclease domain-containing protein</fullName>
    </recommendedName>
</protein>
<keyword evidence="3" id="KW-1185">Reference proteome</keyword>
<dbReference type="InterPro" id="IPR011335">
    <property type="entry name" value="Restrct_endonuc-II-like"/>
</dbReference>
<dbReference type="Pfam" id="PF05685">
    <property type="entry name" value="Uma2"/>
    <property type="match status" value="1"/>
</dbReference>
<proteinExistence type="predicted"/>
<dbReference type="AlphaFoldDB" id="A0A1V2ZXW2"/>
<dbReference type="RefSeq" id="WP_077244334.1">
    <property type="nucleotide sequence ID" value="NZ_MUZR01000028.1"/>
</dbReference>
<dbReference type="InterPro" id="IPR012296">
    <property type="entry name" value="Nuclease_put_TT1808"/>
</dbReference>
<dbReference type="OrthoDB" id="26750at2"/>
<dbReference type="InterPro" id="IPR008538">
    <property type="entry name" value="Uma2"/>
</dbReference>
<evidence type="ECO:0000313" key="2">
    <source>
        <dbReference type="EMBL" id="OOC09942.1"/>
    </source>
</evidence>
<dbReference type="Gene3D" id="3.90.1570.10">
    <property type="entry name" value="tt1808, chain A"/>
    <property type="match status" value="1"/>
</dbReference>
<dbReference type="Proteomes" id="UP000189177">
    <property type="component" value="Unassembled WGS sequence"/>
</dbReference>
<name>A0A1V2ZXW2_9GAMM</name>
<accession>A0A1V2ZXW2</accession>
<organism evidence="2 3">
    <name type="scientific">Thioalkalivibrio halophilus</name>
    <dbReference type="NCBI Taxonomy" id="252474"/>
    <lineage>
        <taxon>Bacteria</taxon>
        <taxon>Pseudomonadati</taxon>
        <taxon>Pseudomonadota</taxon>
        <taxon>Gammaproteobacteria</taxon>
        <taxon>Chromatiales</taxon>
        <taxon>Ectothiorhodospiraceae</taxon>
        <taxon>Thioalkalivibrio</taxon>
    </lineage>
</organism>
<comment type="caution">
    <text evidence="2">The sequence shown here is derived from an EMBL/GenBank/DDBJ whole genome shotgun (WGS) entry which is preliminary data.</text>
</comment>
<dbReference type="EMBL" id="MUZR01000028">
    <property type="protein sequence ID" value="OOC09942.1"/>
    <property type="molecule type" value="Genomic_DNA"/>
</dbReference>
<evidence type="ECO:0000259" key="1">
    <source>
        <dbReference type="Pfam" id="PF05685"/>
    </source>
</evidence>
<dbReference type="STRING" id="252474.B1A74_08170"/>
<dbReference type="SUPFAM" id="SSF52980">
    <property type="entry name" value="Restriction endonuclease-like"/>
    <property type="match status" value="1"/>
</dbReference>
<reference evidence="2 3" key="1">
    <citation type="submission" date="2017-02" db="EMBL/GenBank/DDBJ databases">
        <title>Genomic diversity within the haloalkaliphilic genus Thioalkalivibrio.</title>
        <authorList>
            <person name="Ahn A.-C."/>
            <person name="Meier-Kolthoff J."/>
            <person name="Overmars L."/>
            <person name="Richter M."/>
            <person name="Woyke T."/>
            <person name="Sorokin D.Y."/>
            <person name="Muyzer G."/>
        </authorList>
    </citation>
    <scope>NUCLEOTIDE SEQUENCE [LARGE SCALE GENOMIC DNA]</scope>
    <source>
        <strain evidence="2 3">HL17</strain>
    </source>
</reference>
<dbReference type="CDD" id="cd06260">
    <property type="entry name" value="DUF820-like"/>
    <property type="match status" value="1"/>
</dbReference>
<gene>
    <name evidence="2" type="ORF">B1A74_08170</name>
</gene>
<feature type="domain" description="Putative restriction endonuclease" evidence="1">
    <location>
        <begin position="12"/>
        <end position="160"/>
    </location>
</feature>
<evidence type="ECO:0000313" key="3">
    <source>
        <dbReference type="Proteomes" id="UP000189177"/>
    </source>
</evidence>
<dbReference type="PANTHER" id="PTHR36558">
    <property type="entry name" value="GLR1098 PROTEIN"/>
    <property type="match status" value="1"/>
</dbReference>